<proteinExistence type="predicted"/>
<evidence type="ECO:0008006" key="4">
    <source>
        <dbReference type="Google" id="ProtNLM"/>
    </source>
</evidence>
<dbReference type="EMBL" id="CP001826">
    <property type="protein sequence ID" value="ACZ43512.1"/>
    <property type="molecule type" value="Genomic_DNA"/>
</dbReference>
<gene>
    <name evidence="2" type="ordered locus">Tter_2624</name>
</gene>
<keyword evidence="1" id="KW-0472">Membrane</keyword>
<feature type="transmembrane region" description="Helical" evidence="1">
    <location>
        <begin position="7"/>
        <end position="25"/>
    </location>
</feature>
<accession>D1CIE1</accession>
<dbReference type="RefSeq" id="WP_012876543.1">
    <property type="nucleotide sequence ID" value="NC_013526.1"/>
</dbReference>
<dbReference type="KEGG" id="ttr:Tter_2624"/>
<dbReference type="HOGENOM" id="CLU_196127_1_0_0"/>
<evidence type="ECO:0000256" key="1">
    <source>
        <dbReference type="SAM" id="Phobius"/>
    </source>
</evidence>
<dbReference type="STRING" id="525904.Tter_2624"/>
<organism evidence="2 3">
    <name type="scientific">Thermobaculum terrenum (strain ATCC BAA-798 / CCMEE 7001 / YNP1)</name>
    <dbReference type="NCBI Taxonomy" id="525904"/>
    <lineage>
        <taxon>Bacteria</taxon>
        <taxon>Bacillati</taxon>
        <taxon>Chloroflexota</taxon>
        <taxon>Chloroflexia</taxon>
        <taxon>Candidatus Thermobaculales</taxon>
        <taxon>Candidatus Thermobaculaceae</taxon>
        <taxon>Thermobaculum</taxon>
    </lineage>
</organism>
<dbReference type="AlphaFoldDB" id="D1CIE1"/>
<name>D1CIE1_THET1</name>
<dbReference type="Proteomes" id="UP000000323">
    <property type="component" value="Chromosome 2"/>
</dbReference>
<evidence type="ECO:0000313" key="3">
    <source>
        <dbReference type="Proteomes" id="UP000000323"/>
    </source>
</evidence>
<keyword evidence="1" id="KW-0812">Transmembrane</keyword>
<evidence type="ECO:0000313" key="2">
    <source>
        <dbReference type="EMBL" id="ACZ43512.1"/>
    </source>
</evidence>
<keyword evidence="1" id="KW-1133">Transmembrane helix</keyword>
<reference evidence="3" key="1">
    <citation type="journal article" date="2010" name="Stand. Genomic Sci.">
        <title>Complete genome sequence of 'Thermobaculum terrenum' type strain (YNP1).</title>
        <authorList>
            <person name="Kiss H."/>
            <person name="Cleland D."/>
            <person name="Lapidus A."/>
            <person name="Lucas S."/>
            <person name="Glavina Del Rio T."/>
            <person name="Nolan M."/>
            <person name="Tice H."/>
            <person name="Han C."/>
            <person name="Goodwin L."/>
            <person name="Pitluck S."/>
            <person name="Liolios K."/>
            <person name="Ivanova N."/>
            <person name="Mavromatis K."/>
            <person name="Ovchinnikova G."/>
            <person name="Pati A."/>
            <person name="Chen A."/>
            <person name="Palaniappan K."/>
            <person name="Land M."/>
            <person name="Hauser L."/>
            <person name="Chang Y."/>
            <person name="Jeffries C."/>
            <person name="Lu M."/>
            <person name="Brettin T."/>
            <person name="Detter J."/>
            <person name="Goker M."/>
            <person name="Tindall B."/>
            <person name="Beck B."/>
            <person name="McDermott T."/>
            <person name="Woyke T."/>
            <person name="Bristow J."/>
            <person name="Eisen J."/>
            <person name="Markowitz V."/>
            <person name="Hugenholtz P."/>
            <person name="Kyrpides N."/>
            <person name="Klenk H."/>
            <person name="Cheng J."/>
        </authorList>
    </citation>
    <scope>NUCLEOTIDE SEQUENCE [LARGE SCALE GENOMIC DNA]</scope>
    <source>
        <strain evidence="3">ATCC BAA-798 / YNP1</strain>
    </source>
</reference>
<protein>
    <recommendedName>
        <fullName evidence="4">DUF2273 domain-containing protein</fullName>
    </recommendedName>
</protein>
<sequence length="60" mass="6549">MVINAKYLGALVGALIVLLILWLGWGATALIILGGIVGYLVGMYIEGELDLSSLQRRRQY</sequence>
<keyword evidence="3" id="KW-1185">Reference proteome</keyword>